<gene>
    <name evidence="1" type="ORF">GK091_28175</name>
</gene>
<reference evidence="1 2" key="1">
    <citation type="submission" date="2020-02" db="EMBL/GenBank/DDBJ databases">
        <title>Draft genome sequence of two Spirosoma agri KCTC 52727 and Spirosoma terrae KCTC 52035.</title>
        <authorList>
            <person name="Rojas J."/>
            <person name="Ambika Manirajan B."/>
            <person name="Ratering S."/>
            <person name="Suarez C."/>
            <person name="Schnell S."/>
        </authorList>
    </citation>
    <scope>NUCLEOTIDE SEQUENCE [LARGE SCALE GENOMIC DNA]</scope>
    <source>
        <strain evidence="1 2">KCTC 52727</strain>
    </source>
</reference>
<organism evidence="1 2">
    <name type="scientific">Spirosoma agri</name>
    <dbReference type="NCBI Taxonomy" id="1987381"/>
    <lineage>
        <taxon>Bacteria</taxon>
        <taxon>Pseudomonadati</taxon>
        <taxon>Bacteroidota</taxon>
        <taxon>Cytophagia</taxon>
        <taxon>Cytophagales</taxon>
        <taxon>Cytophagaceae</taxon>
        <taxon>Spirosoma</taxon>
    </lineage>
</organism>
<keyword evidence="2" id="KW-1185">Reference proteome</keyword>
<evidence type="ECO:0000313" key="2">
    <source>
        <dbReference type="Proteomes" id="UP000477386"/>
    </source>
</evidence>
<dbReference type="InterPro" id="IPR017850">
    <property type="entry name" value="Alkaline_phosphatase_core_sf"/>
</dbReference>
<accession>A0A6M0IRR9</accession>
<evidence type="ECO:0000313" key="1">
    <source>
        <dbReference type="EMBL" id="NEU70774.1"/>
    </source>
</evidence>
<dbReference type="EMBL" id="JAAGNZ010000008">
    <property type="protein sequence ID" value="NEU70774.1"/>
    <property type="molecule type" value="Genomic_DNA"/>
</dbReference>
<comment type="caution">
    <text evidence="1">The sequence shown here is derived from an EMBL/GenBank/DDBJ whole genome shotgun (WGS) entry which is preliminary data.</text>
</comment>
<name>A0A6M0IRR9_9BACT</name>
<proteinExistence type="predicted"/>
<protein>
    <recommendedName>
        <fullName evidence="3">Phosphoesterase</fullName>
    </recommendedName>
</protein>
<feature type="non-terminal residue" evidence="1">
    <location>
        <position position="1"/>
    </location>
</feature>
<sequence length="165" mass="18323">SPIWKKSVVFILEDDAQNGPDHVDAHRSIAFVAGGFVKRNFVDHTMYSTSGLLRTIELILGLKPMSQYDAAATPLWRCFNKQADLSGFTSLEPGVDINQKNVAVNRNSKRSSLLNLTRPDEIDDLIFSEIVWQTVRGETSVMPAPRRGAFVRAGKPGMTDDDDDD</sequence>
<evidence type="ECO:0008006" key="3">
    <source>
        <dbReference type="Google" id="ProtNLM"/>
    </source>
</evidence>
<dbReference type="Gene3D" id="3.40.720.10">
    <property type="entry name" value="Alkaline Phosphatase, subunit A"/>
    <property type="match status" value="1"/>
</dbReference>
<dbReference type="Proteomes" id="UP000477386">
    <property type="component" value="Unassembled WGS sequence"/>
</dbReference>
<dbReference type="AlphaFoldDB" id="A0A6M0IRR9"/>